<comment type="similarity">
    <text evidence="1">Belongs to the DNA2/NAM7 helicase family.</text>
</comment>
<dbReference type="Pfam" id="PF13086">
    <property type="entry name" value="AAA_11"/>
    <property type="match status" value="1"/>
</dbReference>
<dbReference type="SUPFAM" id="SSF52540">
    <property type="entry name" value="P-loop containing nucleoside triphosphate hydrolases"/>
    <property type="match status" value="1"/>
</dbReference>
<keyword evidence="11" id="KW-1185">Reference proteome</keyword>
<dbReference type="InterPro" id="IPR041677">
    <property type="entry name" value="DNA2/NAM7_AAA_11"/>
</dbReference>
<feature type="domain" description="WGR" evidence="6">
    <location>
        <begin position="1704"/>
        <end position="1755"/>
    </location>
</feature>
<reference evidence="10 11" key="1">
    <citation type="submission" date="2018-06" db="EMBL/GenBank/DDBJ databases">
        <title>Genomic Encyclopedia of Archaeal and Bacterial Type Strains, Phase II (KMG-II): from individual species to whole genera.</title>
        <authorList>
            <person name="Goeker M."/>
        </authorList>
    </citation>
    <scope>NUCLEOTIDE SEQUENCE [LARGE SCALE GENOMIC DNA]</scope>
    <source>
        <strain evidence="10 11">DSM 23857</strain>
    </source>
</reference>
<dbReference type="OrthoDB" id="9757917at2"/>
<comment type="caution">
    <text evidence="10">The sequence shown here is derived from an EMBL/GenBank/DDBJ whole genome shotgun (WGS) entry which is preliminary data.</text>
</comment>
<dbReference type="RefSeq" id="WP_111597323.1">
    <property type="nucleotide sequence ID" value="NZ_QLLL01000003.1"/>
</dbReference>
<dbReference type="CDD" id="cd18808">
    <property type="entry name" value="SF1_C_Upf1"/>
    <property type="match status" value="1"/>
</dbReference>
<dbReference type="Proteomes" id="UP000249547">
    <property type="component" value="Unassembled WGS sequence"/>
</dbReference>
<proteinExistence type="inferred from homology"/>
<dbReference type="GO" id="GO:0043139">
    <property type="term" value="F:5'-3' DNA helicase activity"/>
    <property type="evidence" value="ECO:0007669"/>
    <property type="project" value="TreeGrafter"/>
</dbReference>
<dbReference type="InterPro" id="IPR025103">
    <property type="entry name" value="DUF4011"/>
</dbReference>
<accession>A0A327QRZ3</accession>
<evidence type="ECO:0000256" key="3">
    <source>
        <dbReference type="ARBA" id="ARBA00022801"/>
    </source>
</evidence>
<evidence type="ECO:0000313" key="10">
    <source>
        <dbReference type="EMBL" id="RAJ06728.1"/>
    </source>
</evidence>
<dbReference type="Pfam" id="PF13087">
    <property type="entry name" value="AAA_12"/>
    <property type="match status" value="1"/>
</dbReference>
<dbReference type="InterPro" id="IPR047187">
    <property type="entry name" value="SF1_C_Upf1"/>
</dbReference>
<organism evidence="10 11">
    <name type="scientific">Chitinophaga skermanii</name>
    <dbReference type="NCBI Taxonomy" id="331697"/>
    <lineage>
        <taxon>Bacteria</taxon>
        <taxon>Pseudomonadati</taxon>
        <taxon>Bacteroidota</taxon>
        <taxon>Chitinophagia</taxon>
        <taxon>Chitinophagales</taxon>
        <taxon>Chitinophagaceae</taxon>
        <taxon>Chitinophaga</taxon>
    </lineage>
</organism>
<dbReference type="PANTHER" id="PTHR43788">
    <property type="entry name" value="DNA2/NAM7 HELICASE FAMILY MEMBER"/>
    <property type="match status" value="1"/>
</dbReference>
<evidence type="ECO:0000256" key="1">
    <source>
        <dbReference type="ARBA" id="ARBA00007913"/>
    </source>
</evidence>
<dbReference type="InterPro" id="IPR049809">
    <property type="entry name" value="YehF/YfeS-like_WGR"/>
</dbReference>
<evidence type="ECO:0000256" key="2">
    <source>
        <dbReference type="ARBA" id="ARBA00022741"/>
    </source>
</evidence>
<feature type="domain" description="DNA2/NAM7 helicase helicase" evidence="7">
    <location>
        <begin position="574"/>
        <end position="664"/>
    </location>
</feature>
<evidence type="ECO:0000259" key="6">
    <source>
        <dbReference type="Pfam" id="PF05406"/>
    </source>
</evidence>
<keyword evidence="2" id="KW-0547">Nucleotide-binding</keyword>
<dbReference type="CDD" id="cd07996">
    <property type="entry name" value="WGR_MMR_like"/>
    <property type="match status" value="1"/>
</dbReference>
<dbReference type="Pfam" id="PF05406">
    <property type="entry name" value="WGR"/>
    <property type="match status" value="1"/>
</dbReference>
<evidence type="ECO:0000259" key="9">
    <source>
        <dbReference type="Pfam" id="PF18741"/>
    </source>
</evidence>
<evidence type="ECO:0000259" key="8">
    <source>
        <dbReference type="Pfam" id="PF13087"/>
    </source>
</evidence>
<dbReference type="InterPro" id="IPR008893">
    <property type="entry name" value="WGR_domain"/>
</dbReference>
<dbReference type="EMBL" id="QLLL01000003">
    <property type="protein sequence ID" value="RAJ06728.1"/>
    <property type="molecule type" value="Genomic_DNA"/>
</dbReference>
<dbReference type="Pfam" id="PF18741">
    <property type="entry name" value="MTES_1575"/>
    <property type="match status" value="1"/>
</dbReference>
<evidence type="ECO:0000259" key="7">
    <source>
        <dbReference type="Pfam" id="PF13086"/>
    </source>
</evidence>
<protein>
    <submittedName>
        <fullName evidence="10">AAA domain-containing protein</fullName>
    </submittedName>
</protein>
<dbReference type="Gene3D" id="2.20.140.10">
    <property type="entry name" value="WGR domain"/>
    <property type="match status" value="1"/>
</dbReference>
<dbReference type="Gene3D" id="1.10.510.10">
    <property type="entry name" value="Transferase(Phosphotransferase) domain 1"/>
    <property type="match status" value="1"/>
</dbReference>
<dbReference type="Gene3D" id="3.40.50.300">
    <property type="entry name" value="P-loop containing nucleotide triphosphate hydrolases"/>
    <property type="match status" value="3"/>
</dbReference>
<keyword evidence="5" id="KW-0067">ATP-binding</keyword>
<dbReference type="GO" id="GO:0016787">
    <property type="term" value="F:hydrolase activity"/>
    <property type="evidence" value="ECO:0007669"/>
    <property type="project" value="UniProtKB-KW"/>
</dbReference>
<dbReference type="Pfam" id="PF13195">
    <property type="entry name" value="DUF4011"/>
    <property type="match status" value="1"/>
</dbReference>
<gene>
    <name evidence="10" type="ORF">LX64_01855</name>
</gene>
<name>A0A327QRZ3_9BACT</name>
<dbReference type="InterPro" id="IPR041679">
    <property type="entry name" value="DNA2/NAM7-like_C"/>
</dbReference>
<evidence type="ECO:0000313" key="11">
    <source>
        <dbReference type="Proteomes" id="UP000249547"/>
    </source>
</evidence>
<evidence type="ECO:0000256" key="4">
    <source>
        <dbReference type="ARBA" id="ARBA00022806"/>
    </source>
</evidence>
<dbReference type="InterPro" id="IPR049468">
    <property type="entry name" value="Restrct_endonuc-II-like_dom"/>
</dbReference>
<sequence length="1760" mass="199953">METGQQSFIEFLSTAHANGTLTTDDVIACVMPLFRGVMALHEEGKVLHIADEHQVIAVHHQLHVDPIYAIAPRDAMDKIIRLQSAYNGHIEVADKFKRNKGGNGESTVLENLEIYTGPIQQLSLPAYIPGYECYESLVEHHDAQTDIFTLGLILASVTIGLNFYKEEDLTQFVNNRQHLMRLQSKIHPAINTLIVEMTELNRAKRSQDLTDIIHRLNHYRDFNPNIQNDLSQVAGWVKTVNTTRESYILGKLRNRLFDTSRRNRLLYYKPNLRFINLTVSSVPMVVHFKSIPANTLFTWHEQLAATVVQQKDLVLNQYLRFEDHPYLQASLNTIRIESQRDIQEYGFSQLKMAIAFLDWFNLKEEEQERIQSPLLLIPVTLKKKKNVAADQFVLEVNSNVAEVNPVLANYLEDLYGIQLPAYVELEEMSVQQFYEHIRAQIEGANKGFILTYVDKPRVNLVYETAQQTVAHYGRRFGMQDNTTKRATRSTTLELFQLAETPTNKYHWHFDVCNIVLGNFNYKKMSLVRDYNHVIMNKLQHGVFDQLFSAQPKPIVQYQPAPVDPASWQHVVTADPTQTNAVLRGRNGESYVIQGPPGTGKSQTITNLIADFVTRGKHVLFVCEKRAALDVVYHRLKQQGLDELCCYIHDSQQDKKSFIRDLEATYKLYAAQPLDLPALQEQRTSLLKKLDVPINLLQNYHQTQNTVSEQAATTTRDLIAALIALRPALQQLSPKMEEAMPYYEQWVQFGQVIQQLGSVLEDTGSMPIFAEHPLSKVNEAIFAHPQPVTNLENLLDAAQKALNDVLQVLRATQLDQSLYTNLAVLKDTVMHAHLMVPLAQQQQVALIDPANPASQVLTQQLNLLKEQQAIHQQAVEATVHWQFKLDEATVREGLALANQKEHSMLGFMDGQWRKLKQQVNAGYFFDAHPVKPSITTVLQQLLHEYETSAAILQTKKNIQQQYGFQDIDQMVQTVERLRTRITHPAVQCLVHHPQGSQITLQLAELQAPIAKLEVALEACLHEYQGKSLLQMEDELENISMNANTLPDLMPALENYLAMPATLKNAVHTIPFSPSQFEAGMAHKSLRQVYLQQKQFAATDAHTLEKAVEAIQVYYKELMKLNALITKAQARGKFNDHLSVSAQPLSALTPEEKEFKKHYLEGRKILENEFAKSSRFKSIRELASKESADVLKDLKPIWLMSPLSVSDCLPVENTFFDAVIFDEASQITLEEGIPSLYRAPQSIIVGDDKQMPPTDFFTTKGIDKDDLELTVEESASDLLSHDVDSLLAQGARKLDSVMLGWHYRSQFETLINFSNHAFYKAGLLTVPDRTVHQLPKQPIVVNSAAEGLLYASSLYDRSISFHFQQGGVYEKQVNLREAQYIAELVRSFLRKNVKDSIGIVAFSQPQQTAIENALEALAKTDITFDQQLDEARIRVENDQFTGLFVKNLENVQGDERDIIILSVCYAPASSGKMSMHFGPINKKGGEKRLNVIFSRAKKHMAVVSSIKHQQITNEYNAGANYLKQFLQYAEHVSIGAMKEANQVLQKLNYKTQQPVQHIHESLVLQQISRHLQQKGYVTQSQVGQSGFKCSLAIKANEQDDHYALSILVDDDAHYANEDVLEQYFQRPALLENFGWKIMRVLAKDWLHQPKQVVENILKRLHNEPMITQENPASIEKAYAQSVSLGAYENLPYQRFILDQGEYIKSWEIAVDDLKLVTRFGKLGAKGQVQVKTMESQAHAKEAMQQMIKEKQAEGYITAPVQL</sequence>
<feature type="domain" description="DNA2/NAM7 helicase-like C-terminal" evidence="8">
    <location>
        <begin position="1291"/>
        <end position="1503"/>
    </location>
</feature>
<keyword evidence="3" id="KW-0378">Hydrolase</keyword>
<evidence type="ECO:0000256" key="5">
    <source>
        <dbReference type="ARBA" id="ARBA00022840"/>
    </source>
</evidence>
<dbReference type="PANTHER" id="PTHR43788:SF8">
    <property type="entry name" value="DNA-BINDING PROTEIN SMUBP-2"/>
    <property type="match status" value="1"/>
</dbReference>
<dbReference type="InterPro" id="IPR027417">
    <property type="entry name" value="P-loop_NTPase"/>
</dbReference>
<feature type="domain" description="Restriction endonuclease type II-like" evidence="9">
    <location>
        <begin position="1563"/>
        <end position="1658"/>
    </location>
</feature>
<keyword evidence="4" id="KW-0347">Helicase</keyword>
<dbReference type="InterPro" id="IPR050534">
    <property type="entry name" value="Coronavir_polyprotein_1ab"/>
</dbReference>
<dbReference type="GO" id="GO:0005524">
    <property type="term" value="F:ATP binding"/>
    <property type="evidence" value="ECO:0007669"/>
    <property type="project" value="UniProtKB-KW"/>
</dbReference>